<dbReference type="Proteomes" id="UP000887569">
    <property type="component" value="Unplaced"/>
</dbReference>
<feature type="compositionally biased region" description="Low complexity" evidence="1">
    <location>
        <begin position="402"/>
        <end position="416"/>
    </location>
</feature>
<keyword evidence="2" id="KW-0472">Membrane</keyword>
<feature type="compositionally biased region" description="Basic and acidic residues" evidence="1">
    <location>
        <begin position="63"/>
        <end position="72"/>
    </location>
</feature>
<evidence type="ECO:0000313" key="3">
    <source>
        <dbReference type="Proteomes" id="UP000887569"/>
    </source>
</evidence>
<feature type="region of interest" description="Disordered" evidence="1">
    <location>
        <begin position="63"/>
        <end position="218"/>
    </location>
</feature>
<feature type="compositionally biased region" description="Basic and acidic residues" evidence="1">
    <location>
        <begin position="163"/>
        <end position="177"/>
    </location>
</feature>
<feature type="region of interest" description="Disordered" evidence="1">
    <location>
        <begin position="294"/>
        <end position="419"/>
    </location>
</feature>
<feature type="compositionally biased region" description="Polar residues" evidence="1">
    <location>
        <begin position="76"/>
        <end position="85"/>
    </location>
</feature>
<evidence type="ECO:0000256" key="1">
    <source>
        <dbReference type="SAM" id="MobiDB-lite"/>
    </source>
</evidence>
<feature type="transmembrane region" description="Helical" evidence="2">
    <location>
        <begin position="28"/>
        <end position="52"/>
    </location>
</feature>
<evidence type="ECO:0000313" key="4">
    <source>
        <dbReference type="WBParaSite" id="PgR034_g078_t01"/>
    </source>
</evidence>
<evidence type="ECO:0000313" key="5">
    <source>
        <dbReference type="WBParaSite" id="PgR034_g078_t03"/>
    </source>
</evidence>
<feature type="compositionally biased region" description="Basic and acidic residues" evidence="1">
    <location>
        <begin position="334"/>
        <end position="346"/>
    </location>
</feature>
<accession>A0A915BCR2</accession>
<dbReference type="AlphaFoldDB" id="A0A915BCR2"/>
<feature type="compositionally biased region" description="Low complexity" evidence="1">
    <location>
        <begin position="192"/>
        <end position="208"/>
    </location>
</feature>
<feature type="compositionally biased region" description="Basic and acidic residues" evidence="1">
    <location>
        <begin position="300"/>
        <end position="324"/>
    </location>
</feature>
<protein>
    <submittedName>
        <fullName evidence="4 5">Uncharacterized protein</fullName>
    </submittedName>
</protein>
<sequence>MVHTEYSPIYDAEWRNLQGSVSTLRTSVIVLTTVMVIFCILQVVSLICRVIVMTRKAYERRKERIRQEDAKRKQISQRSKSTGTYRSARRRKKSGINKLDNKTMVRLSLTHEDDQSKDSGRQLKEYEEVGDNKSRPPSGASLKPERGVIITSPPSGQFDDEYLPEKKAHFGKLEAKWPVRKKNISPSGPRNSTTSGESEGESKGSASTMASKIPMGDRFKDPHLQILNVQDSLMVAAVSPQLVSVPKTAFEKSDKPALKSSEQSLEPPGSENGTAKLIAQDSLMMLSGSGQKLVPVLESPAREKGIEKGSGDKAGREVTAKKLDNGLFQDDKEELATAKSPEDKSSGSKVESLSSAKGPVVIEIPESAIGSSSDISTAKAPESTTNDGGTSQGTTKTAVNPSESSKSTKSSGEKNSAAAVRGKVLEFTIGI</sequence>
<dbReference type="WBParaSite" id="PgR034_g078_t01">
    <property type="protein sequence ID" value="PgR034_g078_t01"/>
    <property type="gene ID" value="PgR034_g078"/>
</dbReference>
<dbReference type="WBParaSite" id="PgR034_g078_t03">
    <property type="protein sequence ID" value="PgR034_g078_t03"/>
    <property type="gene ID" value="PgR034_g078"/>
</dbReference>
<feature type="region of interest" description="Disordered" evidence="1">
    <location>
        <begin position="246"/>
        <end position="276"/>
    </location>
</feature>
<reference evidence="4 5" key="1">
    <citation type="submission" date="2022-11" db="UniProtKB">
        <authorList>
            <consortium name="WormBaseParasite"/>
        </authorList>
    </citation>
    <scope>IDENTIFICATION</scope>
</reference>
<keyword evidence="2" id="KW-0812">Transmembrane</keyword>
<organism evidence="3 4">
    <name type="scientific">Parascaris univalens</name>
    <name type="common">Nematode worm</name>
    <dbReference type="NCBI Taxonomy" id="6257"/>
    <lineage>
        <taxon>Eukaryota</taxon>
        <taxon>Metazoa</taxon>
        <taxon>Ecdysozoa</taxon>
        <taxon>Nematoda</taxon>
        <taxon>Chromadorea</taxon>
        <taxon>Rhabditida</taxon>
        <taxon>Spirurina</taxon>
        <taxon>Ascaridomorpha</taxon>
        <taxon>Ascaridoidea</taxon>
        <taxon>Ascarididae</taxon>
        <taxon>Parascaris</taxon>
    </lineage>
</organism>
<feature type="compositionally biased region" description="Polar residues" evidence="1">
    <location>
        <begin position="369"/>
        <end position="401"/>
    </location>
</feature>
<keyword evidence="3" id="KW-1185">Reference proteome</keyword>
<keyword evidence="2" id="KW-1133">Transmembrane helix</keyword>
<proteinExistence type="predicted"/>
<feature type="compositionally biased region" description="Basic and acidic residues" evidence="1">
    <location>
        <begin position="99"/>
        <end position="134"/>
    </location>
</feature>
<evidence type="ECO:0000256" key="2">
    <source>
        <dbReference type="SAM" id="Phobius"/>
    </source>
</evidence>
<name>A0A915BCR2_PARUN</name>
<feature type="compositionally biased region" description="Low complexity" evidence="1">
    <location>
        <begin position="347"/>
        <end position="357"/>
    </location>
</feature>